<dbReference type="PANTHER" id="PTHR30482:SF10">
    <property type="entry name" value="HIGH-AFFINITY BRANCHED-CHAIN AMINO ACID TRANSPORT PROTEIN BRAE"/>
    <property type="match status" value="1"/>
</dbReference>
<feature type="transmembrane region" description="Helical" evidence="6">
    <location>
        <begin position="169"/>
        <end position="191"/>
    </location>
</feature>
<keyword evidence="5 6" id="KW-0472">Membrane</keyword>
<evidence type="ECO:0000256" key="2">
    <source>
        <dbReference type="ARBA" id="ARBA00022475"/>
    </source>
</evidence>
<feature type="transmembrane region" description="Helical" evidence="6">
    <location>
        <begin position="68"/>
        <end position="91"/>
    </location>
</feature>
<protein>
    <submittedName>
        <fullName evidence="7">Branched-chain amino acid ABC transporter permease</fullName>
    </submittedName>
</protein>
<dbReference type="CDD" id="cd06581">
    <property type="entry name" value="TM_PBP1_LivM_like"/>
    <property type="match status" value="1"/>
</dbReference>
<comment type="caution">
    <text evidence="7">The sequence shown here is derived from an EMBL/GenBank/DDBJ whole genome shotgun (WGS) entry which is preliminary data.</text>
</comment>
<dbReference type="Proteomes" id="UP001224997">
    <property type="component" value="Unassembled WGS sequence"/>
</dbReference>
<keyword evidence="4 6" id="KW-1133">Transmembrane helix</keyword>
<feature type="transmembrane region" description="Helical" evidence="6">
    <location>
        <begin position="40"/>
        <end position="61"/>
    </location>
</feature>
<comment type="subcellular location">
    <subcellularLocation>
        <location evidence="1">Cell membrane</location>
        <topology evidence="1">Multi-pass membrane protein</topology>
    </subcellularLocation>
</comment>
<name>A0ABT9JEJ2_9RHOB</name>
<feature type="transmembrane region" description="Helical" evidence="6">
    <location>
        <begin position="323"/>
        <end position="347"/>
    </location>
</feature>
<dbReference type="EMBL" id="JAVAMQ010000014">
    <property type="protein sequence ID" value="MDP5308246.1"/>
    <property type="molecule type" value="Genomic_DNA"/>
</dbReference>
<keyword evidence="2" id="KW-1003">Cell membrane</keyword>
<evidence type="ECO:0000313" key="7">
    <source>
        <dbReference type="EMBL" id="MDP5308246.1"/>
    </source>
</evidence>
<evidence type="ECO:0000313" key="8">
    <source>
        <dbReference type="Proteomes" id="UP001224997"/>
    </source>
</evidence>
<gene>
    <name evidence="7" type="ORF">Q5Y72_14240</name>
</gene>
<dbReference type="Pfam" id="PF02653">
    <property type="entry name" value="BPD_transp_2"/>
    <property type="match status" value="1"/>
</dbReference>
<evidence type="ECO:0000256" key="5">
    <source>
        <dbReference type="ARBA" id="ARBA00023136"/>
    </source>
</evidence>
<feature type="transmembrane region" description="Helical" evidence="6">
    <location>
        <begin position="97"/>
        <end position="119"/>
    </location>
</feature>
<evidence type="ECO:0000256" key="3">
    <source>
        <dbReference type="ARBA" id="ARBA00022692"/>
    </source>
</evidence>
<dbReference type="RefSeq" id="WP_305964093.1">
    <property type="nucleotide sequence ID" value="NZ_JAVAMQ010000014.1"/>
</dbReference>
<evidence type="ECO:0000256" key="6">
    <source>
        <dbReference type="SAM" id="Phobius"/>
    </source>
</evidence>
<dbReference type="InterPro" id="IPR001851">
    <property type="entry name" value="ABC_transp_permease"/>
</dbReference>
<reference evidence="7 8" key="1">
    <citation type="submission" date="2023-08" db="EMBL/GenBank/DDBJ databases">
        <authorList>
            <person name="Park J.-S."/>
        </authorList>
    </citation>
    <scope>NUCLEOTIDE SEQUENCE [LARGE SCALE GENOMIC DNA]</scope>
    <source>
        <strain evidence="7 8">2205BS29-5</strain>
    </source>
</reference>
<keyword evidence="8" id="KW-1185">Reference proteome</keyword>
<dbReference type="PANTHER" id="PTHR30482">
    <property type="entry name" value="HIGH-AFFINITY BRANCHED-CHAIN AMINO ACID TRANSPORT SYSTEM PERMEASE"/>
    <property type="match status" value="1"/>
</dbReference>
<feature type="transmembrane region" description="Helical" evidence="6">
    <location>
        <begin position="203"/>
        <end position="220"/>
    </location>
</feature>
<keyword evidence="3 6" id="KW-0812">Transmembrane</keyword>
<evidence type="ECO:0000256" key="4">
    <source>
        <dbReference type="ARBA" id="ARBA00022989"/>
    </source>
</evidence>
<feature type="transmembrane region" description="Helical" evidence="6">
    <location>
        <begin position="131"/>
        <end position="149"/>
    </location>
</feature>
<feature type="transmembrane region" description="Helical" evidence="6">
    <location>
        <begin position="359"/>
        <end position="387"/>
    </location>
</feature>
<proteinExistence type="predicted"/>
<dbReference type="InterPro" id="IPR043428">
    <property type="entry name" value="LivM-like"/>
</dbReference>
<evidence type="ECO:0000256" key="1">
    <source>
        <dbReference type="ARBA" id="ARBA00004651"/>
    </source>
</evidence>
<sequence>MSSNRQAAAVSPWRAPILFAILALLFVMEGTMRNAMFSGSWNTALGILNMGLISAITAMGVNMQWGYAGLFNVGVVGFLALGGLAPVLIALPPVEGAWSAGGSRLLIALAVGLGTLALAAQAWKRLSSGRGLAVTAILLAGFVLYRWLFDPAATAIEANNPARYGNLGGLGLPVLLSWAVGGLFAAAAAWAVGKVALGLRSDYLAIATLGIGEIIVAMLRNEDWLARGVKNVSSIPRPVPYEIDLQQNPDFVDFAGRWGFAAAEASGIWVKLCYMSLFLVVLLLVILLAELALKSPWGRMMRAIRDNETAAEAMGKDVTARHLQIFVIGSAVIGIAGAMMITLDGLMAPTGYNPLRYTFLIWVMVIVGGSGNNWGAALGAVLIWFLWIKAEVWGPALIGALTAPLPDGALKAHLLDSAAHMRFIAMGLLLLLVLRFAPRGLVPEK</sequence>
<accession>A0ABT9JEJ2</accession>
<feature type="transmembrane region" description="Helical" evidence="6">
    <location>
        <begin position="268"/>
        <end position="293"/>
    </location>
</feature>
<organism evidence="7 8">
    <name type="scientific">Paracoccus spongiarum</name>
    <dbReference type="NCBI Taxonomy" id="3064387"/>
    <lineage>
        <taxon>Bacteria</taxon>
        <taxon>Pseudomonadati</taxon>
        <taxon>Pseudomonadota</taxon>
        <taxon>Alphaproteobacteria</taxon>
        <taxon>Rhodobacterales</taxon>
        <taxon>Paracoccaceae</taxon>
        <taxon>Paracoccus</taxon>
    </lineage>
</organism>
<feature type="transmembrane region" description="Helical" evidence="6">
    <location>
        <begin position="419"/>
        <end position="437"/>
    </location>
</feature>
<feature type="transmembrane region" description="Helical" evidence="6">
    <location>
        <begin position="12"/>
        <end position="28"/>
    </location>
</feature>